<dbReference type="InterPro" id="IPR004853">
    <property type="entry name" value="Sugar_P_trans_dom"/>
</dbReference>
<evidence type="ECO:0000256" key="4">
    <source>
        <dbReference type="ARBA" id="ARBA00023136"/>
    </source>
</evidence>
<feature type="compositionally biased region" description="Basic and acidic residues" evidence="5">
    <location>
        <begin position="317"/>
        <end position="326"/>
    </location>
</feature>
<keyword evidence="8" id="KW-0762">Sugar transport</keyword>
<dbReference type="PROSITE" id="PS51257">
    <property type="entry name" value="PROKAR_LIPOPROTEIN"/>
    <property type="match status" value="1"/>
</dbReference>
<feature type="domain" description="Sugar phosphate transporter" evidence="7">
    <location>
        <begin position="17"/>
        <end position="303"/>
    </location>
</feature>
<evidence type="ECO:0000256" key="3">
    <source>
        <dbReference type="ARBA" id="ARBA00022989"/>
    </source>
</evidence>
<comment type="subcellular location">
    <subcellularLocation>
        <location evidence="1">Membrane</location>
        <topology evidence="1">Multi-pass membrane protein</topology>
    </subcellularLocation>
</comment>
<feature type="transmembrane region" description="Helical" evidence="6">
    <location>
        <begin position="231"/>
        <end position="253"/>
    </location>
</feature>
<evidence type="ECO:0000256" key="6">
    <source>
        <dbReference type="SAM" id="Phobius"/>
    </source>
</evidence>
<keyword evidence="8" id="KW-0813">Transport</keyword>
<evidence type="ECO:0000256" key="2">
    <source>
        <dbReference type="ARBA" id="ARBA00022692"/>
    </source>
</evidence>
<feature type="region of interest" description="Disordered" evidence="5">
    <location>
        <begin position="313"/>
        <end position="352"/>
    </location>
</feature>
<feature type="transmembrane region" description="Helical" evidence="6">
    <location>
        <begin position="192"/>
        <end position="211"/>
    </location>
</feature>
<reference evidence="8" key="1">
    <citation type="submission" date="2014-05" db="EMBL/GenBank/DDBJ databases">
        <title>The transcriptome of the halophilic microalga Tetraselmis sp. GSL018 isolated from the Great Salt Lake, Utah.</title>
        <authorList>
            <person name="Jinkerson R.E."/>
            <person name="D'Adamo S."/>
            <person name="Posewitz M.C."/>
        </authorList>
    </citation>
    <scope>NUCLEOTIDE SEQUENCE</scope>
    <source>
        <strain evidence="8">GSL018</strain>
    </source>
</reference>
<dbReference type="PANTHER" id="PTHR11132">
    <property type="entry name" value="SOLUTE CARRIER FAMILY 35"/>
    <property type="match status" value="1"/>
</dbReference>
<accession>A0A061SGA7</accession>
<name>A0A061SGA7_9CHLO</name>
<dbReference type="AlphaFoldDB" id="A0A061SGA7"/>
<dbReference type="Pfam" id="PF03151">
    <property type="entry name" value="TPT"/>
    <property type="match status" value="1"/>
</dbReference>
<evidence type="ECO:0000313" key="8">
    <source>
        <dbReference type="EMBL" id="JAC83318.1"/>
    </source>
</evidence>
<keyword evidence="4 6" id="KW-0472">Membrane</keyword>
<protein>
    <submittedName>
        <fullName evidence="8">Nucleotide-sugar transporter family protein</fullName>
    </submittedName>
</protein>
<gene>
    <name evidence="8" type="ORF">TSPGSL018_3632</name>
</gene>
<organism evidence="8">
    <name type="scientific">Tetraselmis sp. GSL018</name>
    <dbReference type="NCBI Taxonomy" id="582737"/>
    <lineage>
        <taxon>Eukaryota</taxon>
        <taxon>Viridiplantae</taxon>
        <taxon>Chlorophyta</taxon>
        <taxon>core chlorophytes</taxon>
        <taxon>Chlorodendrophyceae</taxon>
        <taxon>Chlorodendrales</taxon>
        <taxon>Chlorodendraceae</taxon>
        <taxon>Tetraselmis</taxon>
    </lineage>
</organism>
<dbReference type="SUPFAM" id="SSF103481">
    <property type="entry name" value="Multidrug resistance efflux transporter EmrE"/>
    <property type="match status" value="1"/>
</dbReference>
<evidence type="ECO:0000256" key="5">
    <source>
        <dbReference type="SAM" id="MobiDB-lite"/>
    </source>
</evidence>
<proteinExistence type="predicted"/>
<sequence>MVKPEAVKDLALTVGTVCLWYSCNITVSLTNRYLLTGGLRAPISLTCLHMLCTFTFATLCVNFLGFERQHIQSRTQFLKVLCQSFTFGVSIVCGVSALAHIPVSFNEMISATTPLFTAVISYLVQGELQSTPKVVALLFVAAGAGISSGGEPSWSLLGFLLAVTSTATRALKSVLQAVLLNSSEEKLSSMNLLRYMTGIVIVILVPVACMAEGPTKMYLILRNSSAAGNGALPFIMLLNATAAFMSNLSQFLVTKAVGAVVLQVLGNFKGVVNACMSVAVFRNPVSGQGVGGYLITTCGVFCYTYLKQTGKSNAPDSKAKSPHIERQPLNPKVGTCVSESGEEDIEAKPVSP</sequence>
<dbReference type="GO" id="GO:0016020">
    <property type="term" value="C:membrane"/>
    <property type="evidence" value="ECO:0007669"/>
    <property type="project" value="UniProtKB-SubCell"/>
</dbReference>
<keyword evidence="2 6" id="KW-0812">Transmembrane</keyword>
<feature type="transmembrane region" description="Helical" evidence="6">
    <location>
        <begin position="43"/>
        <end position="65"/>
    </location>
</feature>
<dbReference type="InterPro" id="IPR037185">
    <property type="entry name" value="EmrE-like"/>
</dbReference>
<feature type="transmembrane region" description="Helical" evidence="6">
    <location>
        <begin position="77"/>
        <end position="99"/>
    </location>
</feature>
<dbReference type="InterPro" id="IPR050186">
    <property type="entry name" value="TPT_transporter"/>
</dbReference>
<evidence type="ECO:0000256" key="1">
    <source>
        <dbReference type="ARBA" id="ARBA00004141"/>
    </source>
</evidence>
<dbReference type="EMBL" id="GBEZ01001674">
    <property type="protein sequence ID" value="JAC83318.1"/>
    <property type="molecule type" value="Transcribed_RNA"/>
</dbReference>
<evidence type="ECO:0000259" key="7">
    <source>
        <dbReference type="Pfam" id="PF03151"/>
    </source>
</evidence>
<feature type="transmembrane region" description="Helical" evidence="6">
    <location>
        <begin position="287"/>
        <end position="306"/>
    </location>
</feature>
<keyword evidence="3 6" id="KW-1133">Transmembrane helix</keyword>